<evidence type="ECO:0000256" key="7">
    <source>
        <dbReference type="ARBA" id="ARBA00023015"/>
    </source>
</evidence>
<accession>A0A1J7GRU7</accession>
<dbReference type="InterPro" id="IPR014284">
    <property type="entry name" value="RNA_pol_sigma-70_dom"/>
</dbReference>
<evidence type="ECO:0000313" key="14">
    <source>
        <dbReference type="Proteomes" id="UP000188354"/>
    </source>
</evidence>
<keyword evidence="14" id="KW-1185">Reference proteome</keyword>
<keyword evidence="8" id="KW-0731">Sigma factor</keyword>
<dbReference type="SUPFAM" id="SSF54001">
    <property type="entry name" value="Cysteine proteinases"/>
    <property type="match status" value="1"/>
</dbReference>
<sequence>MLRSSLQCTCADVIQWGLHILNGDPSYSTEYYNNIDQDDNSDIYNGPYFQNHHENDSNDVENDEIIARTLQEEFSQLEIDERSRNVQEGEGQFHAPQTKPAYDLHNSAMGNYCSGGHEYEQKGIDDVEPSSPGETGESSSELTDNSTHDDEVGRRFSDMTPIPHVPKINGEIPSIDEATSDHQRLQDRLQLYDFVEHKVEGDGNCQFRALSDQLYNAPDRHKFVRRQVVNQLKSNPEIYDGYVPMEYDDYLAKMSKSGEWGDHVTLQATADKYGVKIFVMTSFKDTCCIEILPNFEKPKRVSMLHEQATLAVTSRSSSFAARNFPTSVLLQEQHDEYRPLLHMYKEDKTSQATLNTRQVDMASVHEKDNIGDTDPFVHDFMQQLHLRSHLQNILTSSPRQEITASSTPQPVTIDSDGPAHGLKSDAVSLAKQALSASKQAALVAKELKSVIAHDANSLPFSMASTSLANCSLGKNKVVRSTRLLERQSKQRKVPKSKVLDEESYLARKSDAQGRLRVEKTTKEGFNQNDPLRLFLWGPETKQLLTVEEESQLISQLQDLLRLEEVKMKLQSHLERQPTLAEWAEGVGLSCPALQTRLDCGNRSREKLITANLRMVVHIAKNYLGRGLSLQDLLQEGSMGLMKSVERFKPQAGCRFGTYAYWWENLYTLLGKVIEAKKLCIHEGNLRPTKKELAERVGITVNKLENLLFSARIPLSMQQTVWADQDTTFQEITADSAFEIPDVSVSKLLMRRHVSNILSILSPKERRIIRLRFGIEDGHEKSLSDIGKVFGLTKERVRQLESRALNKLKQCLVTEGLDAYVDLIV</sequence>
<feature type="region of interest" description="Disordered" evidence="11">
    <location>
        <begin position="84"/>
        <end position="103"/>
    </location>
</feature>
<dbReference type="PANTHER" id="PTHR30603:SF45">
    <property type="entry name" value="RNA POLYMERASE SIGMA FACTOR SIGF, CHLOROPLASTIC"/>
    <property type="match status" value="1"/>
</dbReference>
<dbReference type="PANTHER" id="PTHR30603">
    <property type="entry name" value="RNA POLYMERASE SIGMA FACTOR RPO"/>
    <property type="match status" value="1"/>
</dbReference>
<dbReference type="PROSITE" id="PS00715">
    <property type="entry name" value="SIGMA70_1"/>
    <property type="match status" value="1"/>
</dbReference>
<proteinExistence type="inferred from homology"/>
<feature type="region of interest" description="Disordered" evidence="11">
    <location>
        <begin position="398"/>
        <end position="419"/>
    </location>
</feature>
<evidence type="ECO:0000256" key="8">
    <source>
        <dbReference type="ARBA" id="ARBA00023082"/>
    </source>
</evidence>
<dbReference type="Gramene" id="OIV92364">
    <property type="protein sequence ID" value="OIV92364"/>
    <property type="gene ID" value="TanjilG_09962"/>
</dbReference>
<dbReference type="EMBL" id="CM007379">
    <property type="protein sequence ID" value="OIV92364.1"/>
    <property type="molecule type" value="Genomic_DNA"/>
</dbReference>
<evidence type="ECO:0000256" key="6">
    <source>
        <dbReference type="ARBA" id="ARBA00022801"/>
    </source>
</evidence>
<evidence type="ECO:0000259" key="12">
    <source>
        <dbReference type="PROSITE" id="PS50802"/>
    </source>
</evidence>
<dbReference type="InterPro" id="IPR007624">
    <property type="entry name" value="RNA_pol_sigma70_r3"/>
</dbReference>
<dbReference type="GO" id="GO:0016987">
    <property type="term" value="F:sigma factor activity"/>
    <property type="evidence" value="ECO:0007669"/>
    <property type="project" value="UniProtKB-KW"/>
</dbReference>
<evidence type="ECO:0000256" key="11">
    <source>
        <dbReference type="SAM" id="MobiDB-lite"/>
    </source>
</evidence>
<gene>
    <name evidence="13" type="ORF">TanjilG_09962</name>
</gene>
<dbReference type="Pfam" id="PF04539">
    <property type="entry name" value="Sigma70_r3"/>
    <property type="match status" value="1"/>
</dbReference>
<dbReference type="InterPro" id="IPR038765">
    <property type="entry name" value="Papain-like_cys_pep_sf"/>
</dbReference>
<dbReference type="Pfam" id="PF02338">
    <property type="entry name" value="OTU"/>
    <property type="match status" value="1"/>
</dbReference>
<dbReference type="GO" id="GO:0003677">
    <property type="term" value="F:DNA binding"/>
    <property type="evidence" value="ECO:0007669"/>
    <property type="project" value="UniProtKB-KW"/>
</dbReference>
<dbReference type="GO" id="GO:0004843">
    <property type="term" value="F:cysteine-type deubiquitinase activity"/>
    <property type="evidence" value="ECO:0007669"/>
    <property type="project" value="UniProtKB-EC"/>
</dbReference>
<comment type="similarity">
    <text evidence="2">Belongs to the sigma-70 factor family.</text>
</comment>
<dbReference type="SUPFAM" id="SSF88659">
    <property type="entry name" value="Sigma3 and sigma4 domains of RNA polymerase sigma factors"/>
    <property type="match status" value="2"/>
</dbReference>
<evidence type="ECO:0000256" key="3">
    <source>
        <dbReference type="ARBA" id="ARBA00010407"/>
    </source>
</evidence>
<protein>
    <recommendedName>
        <fullName evidence="4">ubiquitinyl hydrolase 1</fullName>
        <ecNumber evidence="4">3.4.19.12</ecNumber>
    </recommendedName>
</protein>
<feature type="region of interest" description="Disordered" evidence="11">
    <location>
        <begin position="113"/>
        <end position="170"/>
    </location>
</feature>
<dbReference type="PROSITE" id="PS00716">
    <property type="entry name" value="SIGMA70_2"/>
    <property type="match status" value="1"/>
</dbReference>
<dbReference type="Gene3D" id="1.10.10.10">
    <property type="entry name" value="Winged helix-like DNA-binding domain superfamily/Winged helix DNA-binding domain"/>
    <property type="match status" value="2"/>
</dbReference>
<keyword evidence="10" id="KW-0804">Transcription</keyword>
<feature type="compositionally biased region" description="Basic and acidic residues" evidence="11">
    <location>
        <begin position="146"/>
        <end position="157"/>
    </location>
</feature>
<dbReference type="PROSITE" id="PS50802">
    <property type="entry name" value="OTU"/>
    <property type="match status" value="1"/>
</dbReference>
<dbReference type="InterPro" id="IPR036388">
    <property type="entry name" value="WH-like_DNA-bd_sf"/>
</dbReference>
<dbReference type="InterPro" id="IPR007630">
    <property type="entry name" value="RNA_pol_sigma70_r4"/>
</dbReference>
<dbReference type="CDD" id="cd22751">
    <property type="entry name" value="OTU_plant_OTU9-like"/>
    <property type="match status" value="1"/>
</dbReference>
<dbReference type="GO" id="GO:0071482">
    <property type="term" value="P:cellular response to light stimulus"/>
    <property type="evidence" value="ECO:0007669"/>
    <property type="project" value="UniProtKB-ARBA"/>
</dbReference>
<keyword evidence="9" id="KW-0238">DNA-binding</keyword>
<evidence type="ECO:0000256" key="5">
    <source>
        <dbReference type="ARBA" id="ARBA00022786"/>
    </source>
</evidence>
<reference evidence="13 14" key="1">
    <citation type="journal article" date="2017" name="Plant Biotechnol. J.">
        <title>A comprehensive draft genome sequence for lupin (Lupinus angustifolius), an emerging health food: insights into plant-microbe interactions and legume evolution.</title>
        <authorList>
            <person name="Hane J.K."/>
            <person name="Ming Y."/>
            <person name="Kamphuis L.G."/>
            <person name="Nelson M.N."/>
            <person name="Garg G."/>
            <person name="Atkins C.A."/>
            <person name="Bayer P.E."/>
            <person name="Bravo A."/>
            <person name="Bringans S."/>
            <person name="Cannon S."/>
            <person name="Edwards D."/>
            <person name="Foley R."/>
            <person name="Gao L.L."/>
            <person name="Harrison M.J."/>
            <person name="Huang W."/>
            <person name="Hurgobin B."/>
            <person name="Li S."/>
            <person name="Liu C.W."/>
            <person name="McGrath A."/>
            <person name="Morahan G."/>
            <person name="Murray J."/>
            <person name="Weller J."/>
            <person name="Jian J."/>
            <person name="Singh K.B."/>
        </authorList>
    </citation>
    <scope>NUCLEOTIDE SEQUENCE [LARGE SCALE GENOMIC DNA]</scope>
    <source>
        <strain evidence="14">cv. Tanjil</strain>
        <tissue evidence="13">Whole plant</tissue>
    </source>
</reference>
<keyword evidence="5" id="KW-0833">Ubl conjugation pathway</keyword>
<dbReference type="CDD" id="cd06171">
    <property type="entry name" value="Sigma70_r4"/>
    <property type="match status" value="1"/>
</dbReference>
<dbReference type="EC" id="3.4.19.12" evidence="4"/>
<comment type="catalytic activity">
    <reaction evidence="1">
        <text>Thiol-dependent hydrolysis of ester, thioester, amide, peptide and isopeptide bonds formed by the C-terminal Gly of ubiquitin (a 76-residue protein attached to proteins as an intracellular targeting signal).</text>
        <dbReference type="EC" id="3.4.19.12"/>
    </reaction>
</comment>
<dbReference type="Proteomes" id="UP000188354">
    <property type="component" value="Chromosome LG19"/>
</dbReference>
<organism evidence="13 14">
    <name type="scientific">Lupinus angustifolius</name>
    <name type="common">Narrow-leaved blue lupine</name>
    <dbReference type="NCBI Taxonomy" id="3871"/>
    <lineage>
        <taxon>Eukaryota</taxon>
        <taxon>Viridiplantae</taxon>
        <taxon>Streptophyta</taxon>
        <taxon>Embryophyta</taxon>
        <taxon>Tracheophyta</taxon>
        <taxon>Spermatophyta</taxon>
        <taxon>Magnoliopsida</taxon>
        <taxon>eudicotyledons</taxon>
        <taxon>Gunneridae</taxon>
        <taxon>Pentapetalae</taxon>
        <taxon>rosids</taxon>
        <taxon>fabids</taxon>
        <taxon>Fabales</taxon>
        <taxon>Fabaceae</taxon>
        <taxon>Papilionoideae</taxon>
        <taxon>50 kb inversion clade</taxon>
        <taxon>genistoids sensu lato</taxon>
        <taxon>core genistoids</taxon>
        <taxon>Genisteae</taxon>
        <taxon>Lupinus</taxon>
    </lineage>
</organism>
<dbReference type="InterPro" id="IPR003323">
    <property type="entry name" value="OTU_dom"/>
</dbReference>
<dbReference type="Gene3D" id="1.20.120.1810">
    <property type="match status" value="1"/>
</dbReference>
<dbReference type="Gene3D" id="3.90.70.80">
    <property type="match status" value="1"/>
</dbReference>
<dbReference type="FunFam" id="3.90.70.80:FF:000001">
    <property type="entry name" value="OTU domain-containing protein"/>
    <property type="match status" value="1"/>
</dbReference>
<feature type="compositionally biased region" description="Polar residues" evidence="11">
    <location>
        <begin position="398"/>
        <end position="412"/>
    </location>
</feature>
<keyword evidence="6" id="KW-0378">Hydrolase</keyword>
<evidence type="ECO:0000256" key="2">
    <source>
        <dbReference type="ARBA" id="ARBA00007788"/>
    </source>
</evidence>
<dbReference type="Pfam" id="PF04542">
    <property type="entry name" value="Sigma70_r2"/>
    <property type="match status" value="1"/>
</dbReference>
<dbReference type="InterPro" id="IPR007627">
    <property type="entry name" value="RNA_pol_sigma70_r2"/>
</dbReference>
<dbReference type="NCBIfam" id="TIGR02937">
    <property type="entry name" value="sigma70-ECF"/>
    <property type="match status" value="1"/>
</dbReference>
<dbReference type="STRING" id="3871.A0A1J7GRU7"/>
<dbReference type="GO" id="GO:0006352">
    <property type="term" value="P:DNA-templated transcription initiation"/>
    <property type="evidence" value="ECO:0007669"/>
    <property type="project" value="InterPro"/>
</dbReference>
<evidence type="ECO:0000256" key="9">
    <source>
        <dbReference type="ARBA" id="ARBA00023125"/>
    </source>
</evidence>
<evidence type="ECO:0000256" key="10">
    <source>
        <dbReference type="ARBA" id="ARBA00023163"/>
    </source>
</evidence>
<dbReference type="AlphaFoldDB" id="A0A1J7GRU7"/>
<keyword evidence="7" id="KW-0805">Transcription regulation</keyword>
<dbReference type="InterPro" id="IPR013324">
    <property type="entry name" value="RNA_pol_sigma_r3/r4-like"/>
</dbReference>
<name>A0A1J7GRU7_LUPAN</name>
<dbReference type="SUPFAM" id="SSF88946">
    <property type="entry name" value="Sigma2 domain of RNA polymerase sigma factors"/>
    <property type="match status" value="1"/>
</dbReference>
<evidence type="ECO:0000313" key="13">
    <source>
        <dbReference type="EMBL" id="OIV92364.1"/>
    </source>
</evidence>
<evidence type="ECO:0000256" key="1">
    <source>
        <dbReference type="ARBA" id="ARBA00000707"/>
    </source>
</evidence>
<dbReference type="InterPro" id="IPR000943">
    <property type="entry name" value="RNA_pol_sigma70"/>
</dbReference>
<dbReference type="InterPro" id="IPR013325">
    <property type="entry name" value="RNA_pol_sigma_r2"/>
</dbReference>
<dbReference type="PRINTS" id="PR00046">
    <property type="entry name" value="SIGMA70FCT"/>
</dbReference>
<dbReference type="InterPro" id="IPR050239">
    <property type="entry name" value="Sigma-70_RNA_pol_init_factors"/>
</dbReference>
<comment type="similarity">
    <text evidence="3">Belongs to the peptidase C85 family.</text>
</comment>
<feature type="domain" description="OTU" evidence="12">
    <location>
        <begin position="194"/>
        <end position="312"/>
    </location>
</feature>
<feature type="compositionally biased region" description="Low complexity" evidence="11">
    <location>
        <begin position="129"/>
        <end position="141"/>
    </location>
</feature>
<dbReference type="OMA" id="GGHEYEQ"/>
<evidence type="ECO:0000256" key="4">
    <source>
        <dbReference type="ARBA" id="ARBA00012759"/>
    </source>
</evidence>
<dbReference type="Pfam" id="PF04545">
    <property type="entry name" value="Sigma70_r4"/>
    <property type="match status" value="1"/>
</dbReference>